<dbReference type="SUPFAM" id="SSF54523">
    <property type="entry name" value="Pili subunits"/>
    <property type="match status" value="1"/>
</dbReference>
<keyword evidence="4" id="KW-1185">Reference proteome</keyword>
<dbReference type="Pfam" id="PF07963">
    <property type="entry name" value="N_methyl"/>
    <property type="match status" value="1"/>
</dbReference>
<dbReference type="Proteomes" id="UP000676194">
    <property type="component" value="Chromosome"/>
</dbReference>
<dbReference type="PANTHER" id="PTHR30093:SF2">
    <property type="entry name" value="TYPE II SECRETION SYSTEM PROTEIN H"/>
    <property type="match status" value="1"/>
</dbReference>
<organism evidence="3 4">
    <name type="scientific">Telmatocola sphagniphila</name>
    <dbReference type="NCBI Taxonomy" id="1123043"/>
    <lineage>
        <taxon>Bacteria</taxon>
        <taxon>Pseudomonadati</taxon>
        <taxon>Planctomycetota</taxon>
        <taxon>Planctomycetia</taxon>
        <taxon>Gemmatales</taxon>
        <taxon>Gemmataceae</taxon>
    </lineage>
</organism>
<dbReference type="InterPro" id="IPR011453">
    <property type="entry name" value="DUF1559"/>
</dbReference>
<dbReference type="KEGG" id="tsph:KIH39_13000"/>
<evidence type="ECO:0000313" key="3">
    <source>
        <dbReference type="EMBL" id="QVL34783.1"/>
    </source>
</evidence>
<reference evidence="3" key="1">
    <citation type="submission" date="2021-05" db="EMBL/GenBank/DDBJ databases">
        <title>Complete genome sequence of the cellulolytic planctomycete Telmatocola sphagniphila SP2T and characterization of the first cellulase from planctomycetes.</title>
        <authorList>
            <person name="Rakitin A.L."/>
            <person name="Beletsky A.V."/>
            <person name="Naumoff D.G."/>
            <person name="Kulichevskaya I.S."/>
            <person name="Mardanov A.V."/>
            <person name="Ravin N.V."/>
            <person name="Dedysh S.N."/>
        </authorList>
    </citation>
    <scope>NUCLEOTIDE SEQUENCE</scope>
    <source>
        <strain evidence="3">SP2T</strain>
    </source>
</reference>
<evidence type="ECO:0000259" key="2">
    <source>
        <dbReference type="Pfam" id="PF07596"/>
    </source>
</evidence>
<dbReference type="InterPro" id="IPR012902">
    <property type="entry name" value="N_methyl_site"/>
</dbReference>
<dbReference type="NCBIfam" id="TIGR02532">
    <property type="entry name" value="IV_pilin_GFxxxE"/>
    <property type="match status" value="1"/>
</dbReference>
<name>A0A8E6BAI5_9BACT</name>
<protein>
    <submittedName>
        <fullName evidence="3">DUF1559 domain-containing protein</fullName>
    </submittedName>
</protein>
<feature type="domain" description="DUF1559" evidence="2">
    <location>
        <begin position="36"/>
        <end position="267"/>
    </location>
</feature>
<dbReference type="EMBL" id="CP074694">
    <property type="protein sequence ID" value="QVL34783.1"/>
    <property type="molecule type" value="Genomic_DNA"/>
</dbReference>
<gene>
    <name evidence="3" type="ORF">KIH39_13000</name>
</gene>
<keyword evidence="1" id="KW-0472">Membrane</keyword>
<evidence type="ECO:0000313" key="4">
    <source>
        <dbReference type="Proteomes" id="UP000676194"/>
    </source>
</evidence>
<sequence length="320" mass="33328">MRNMIGRQRKAFTLIELLVVIAIIAILIGLLLPAVQKVREAAARMACSNNLKQIGLATMNYESAYGVMPPDYAIVANDPDPSAQVAGSNAGPAFFTIILPHIEQGNLYAKINIQLSSYDVVNQPPVTGGAGGLDPGEGTANNTAYSTAIKTYICPSSPAPSVINYYNANWSSYGNGSGAPLSSPPTQIWGLCDYFVIPGLHSAPLTAAGLPASYIAIASGETGVICSQTQNVKIASITDGTSNTMMASEMSGRPVGYNAQRQNFSQYGAPVDGIINPTSGGGGAWADTYSYAHLDGSLPSGIRGNGGTCMVNCTSNNEIY</sequence>
<keyword evidence="1" id="KW-0812">Transmembrane</keyword>
<dbReference type="Pfam" id="PF07596">
    <property type="entry name" value="SBP_bac_10"/>
    <property type="match status" value="1"/>
</dbReference>
<feature type="transmembrane region" description="Helical" evidence="1">
    <location>
        <begin position="12"/>
        <end position="35"/>
    </location>
</feature>
<accession>A0A8E6BAI5</accession>
<dbReference type="InterPro" id="IPR045584">
    <property type="entry name" value="Pilin-like"/>
</dbReference>
<evidence type="ECO:0000256" key="1">
    <source>
        <dbReference type="SAM" id="Phobius"/>
    </source>
</evidence>
<dbReference type="Gene3D" id="3.30.700.10">
    <property type="entry name" value="Glycoprotein, Type 4 Pilin"/>
    <property type="match status" value="1"/>
</dbReference>
<dbReference type="PANTHER" id="PTHR30093">
    <property type="entry name" value="GENERAL SECRETION PATHWAY PROTEIN G"/>
    <property type="match status" value="1"/>
</dbReference>
<proteinExistence type="predicted"/>
<dbReference type="AlphaFoldDB" id="A0A8E6BAI5"/>
<keyword evidence="1" id="KW-1133">Transmembrane helix</keyword>